<evidence type="ECO:0000256" key="2">
    <source>
        <dbReference type="ARBA" id="ARBA00023130"/>
    </source>
</evidence>
<dbReference type="Proteomes" id="UP000694427">
    <property type="component" value="Unplaced"/>
</dbReference>
<dbReference type="InterPro" id="IPR013106">
    <property type="entry name" value="Ig_V-set"/>
</dbReference>
<accession>A0A8C1LQ42</accession>
<evidence type="ECO:0000256" key="3">
    <source>
        <dbReference type="ARBA" id="ARBA00043265"/>
    </source>
</evidence>
<reference evidence="5" key="1">
    <citation type="submission" date="2025-08" db="UniProtKB">
        <authorList>
            <consortium name="Ensembl"/>
        </authorList>
    </citation>
    <scope>IDENTIFICATION</scope>
</reference>
<dbReference type="InterPro" id="IPR050199">
    <property type="entry name" value="IgHV"/>
</dbReference>
<evidence type="ECO:0000313" key="5">
    <source>
        <dbReference type="Ensembl" id="ENSCCRP00010065047.1"/>
    </source>
</evidence>
<dbReference type="PROSITE" id="PS50835">
    <property type="entry name" value="IG_LIKE"/>
    <property type="match status" value="1"/>
</dbReference>
<dbReference type="InterPro" id="IPR007110">
    <property type="entry name" value="Ig-like_dom"/>
</dbReference>
<dbReference type="PANTHER" id="PTHR23266">
    <property type="entry name" value="IMMUNOGLOBULIN HEAVY CHAIN"/>
    <property type="match status" value="1"/>
</dbReference>
<name>A0A8C1LQ42_CYPCA</name>
<evidence type="ECO:0000256" key="1">
    <source>
        <dbReference type="ARBA" id="ARBA00022859"/>
    </source>
</evidence>
<dbReference type="GO" id="GO:0019814">
    <property type="term" value="C:immunoglobulin complex"/>
    <property type="evidence" value="ECO:0007669"/>
    <property type="project" value="UniProtKB-KW"/>
</dbReference>
<dbReference type="InterPro" id="IPR013783">
    <property type="entry name" value="Ig-like_fold"/>
</dbReference>
<sequence>MSWSVVVIKPGGSHRLTCTFSGFSSDPYLAWIRQTAGGGLEWLAYISSGGTIYSQSVQGRFISRDNRKKQMYFTALFLLRSDLMTLMCPSIFPTTTRSVPVHPSEGRLCPCLHLQAGPTKSASSGFGLTLKFHIFSLFTVCYTTPDQIHATNTVYKIHKYMVTAYCLVMTYSHESLKNNFFLHDMNLHDKTSPLIVYFNVLSIKILYC</sequence>
<keyword evidence="6" id="KW-1185">Reference proteome</keyword>
<dbReference type="GO" id="GO:0002250">
    <property type="term" value="P:adaptive immune response"/>
    <property type="evidence" value="ECO:0007669"/>
    <property type="project" value="UniProtKB-KW"/>
</dbReference>
<dbReference type="SUPFAM" id="SSF48726">
    <property type="entry name" value="Immunoglobulin"/>
    <property type="match status" value="1"/>
</dbReference>
<evidence type="ECO:0000259" key="4">
    <source>
        <dbReference type="PROSITE" id="PS50835"/>
    </source>
</evidence>
<keyword evidence="2" id="KW-1064">Adaptive immunity</keyword>
<dbReference type="InterPro" id="IPR036179">
    <property type="entry name" value="Ig-like_dom_sf"/>
</dbReference>
<dbReference type="Ensembl" id="ENSCCRT00010071538.1">
    <property type="protein sequence ID" value="ENSCCRP00010065047.1"/>
    <property type="gene ID" value="ENSCCRG00010027835.1"/>
</dbReference>
<dbReference type="AlphaFoldDB" id="A0A8C1LQ42"/>
<organism evidence="5 6">
    <name type="scientific">Cyprinus carpio</name>
    <name type="common">Common carp</name>
    <dbReference type="NCBI Taxonomy" id="7962"/>
    <lineage>
        <taxon>Eukaryota</taxon>
        <taxon>Metazoa</taxon>
        <taxon>Chordata</taxon>
        <taxon>Craniata</taxon>
        <taxon>Vertebrata</taxon>
        <taxon>Euteleostomi</taxon>
        <taxon>Actinopterygii</taxon>
        <taxon>Neopterygii</taxon>
        <taxon>Teleostei</taxon>
        <taxon>Ostariophysi</taxon>
        <taxon>Cypriniformes</taxon>
        <taxon>Cyprinidae</taxon>
        <taxon>Cyprininae</taxon>
        <taxon>Cyprinus</taxon>
    </lineage>
</organism>
<dbReference type="Gene3D" id="2.60.40.10">
    <property type="entry name" value="Immunoglobulins"/>
    <property type="match status" value="1"/>
</dbReference>
<feature type="domain" description="Ig-like" evidence="4">
    <location>
        <begin position="1"/>
        <end position="88"/>
    </location>
</feature>
<keyword evidence="3" id="KW-1280">Immunoglobulin</keyword>
<dbReference type="SMART" id="SM00406">
    <property type="entry name" value="IGv"/>
    <property type="match status" value="1"/>
</dbReference>
<evidence type="ECO:0000313" key="6">
    <source>
        <dbReference type="Proteomes" id="UP000694427"/>
    </source>
</evidence>
<dbReference type="GO" id="GO:0005576">
    <property type="term" value="C:extracellular region"/>
    <property type="evidence" value="ECO:0007669"/>
    <property type="project" value="UniProtKB-ARBA"/>
</dbReference>
<reference evidence="5" key="2">
    <citation type="submission" date="2025-09" db="UniProtKB">
        <authorList>
            <consortium name="Ensembl"/>
        </authorList>
    </citation>
    <scope>IDENTIFICATION</scope>
</reference>
<protein>
    <recommendedName>
        <fullName evidence="4">Ig-like domain-containing protein</fullName>
    </recommendedName>
</protein>
<proteinExistence type="predicted"/>
<keyword evidence="1" id="KW-0391">Immunity</keyword>